<feature type="domain" description="PDZ" evidence="1">
    <location>
        <begin position="30"/>
        <end position="85"/>
    </location>
</feature>
<dbReference type="SMART" id="SM00228">
    <property type="entry name" value="PDZ"/>
    <property type="match status" value="1"/>
</dbReference>
<evidence type="ECO:0000313" key="3">
    <source>
        <dbReference type="Proteomes" id="UP000470771"/>
    </source>
</evidence>
<dbReference type="InterPro" id="IPR001478">
    <property type="entry name" value="PDZ"/>
</dbReference>
<protein>
    <submittedName>
        <fullName evidence="2">PDZ domain-containing protein</fullName>
    </submittedName>
</protein>
<gene>
    <name evidence="2" type="ORF">GQN54_06220</name>
</gene>
<comment type="caution">
    <text evidence="2">The sequence shown here is derived from an EMBL/GenBank/DDBJ whole genome shotgun (WGS) entry which is preliminary data.</text>
</comment>
<dbReference type="SUPFAM" id="SSF50156">
    <property type="entry name" value="PDZ domain-like"/>
    <property type="match status" value="1"/>
</dbReference>
<keyword evidence="3" id="KW-1185">Reference proteome</keyword>
<evidence type="ECO:0000313" key="2">
    <source>
        <dbReference type="EMBL" id="NBG65705.1"/>
    </source>
</evidence>
<dbReference type="PROSITE" id="PS51257">
    <property type="entry name" value="PROKAR_LIPOPROTEIN"/>
    <property type="match status" value="1"/>
</dbReference>
<dbReference type="PANTHER" id="PTHR43265:SF1">
    <property type="entry name" value="ESTERASE ESTD"/>
    <property type="match status" value="1"/>
</dbReference>
<dbReference type="AlphaFoldDB" id="A0A6N9NMB5"/>
<dbReference type="InterPro" id="IPR029058">
    <property type="entry name" value="AB_hydrolase_fold"/>
</dbReference>
<evidence type="ECO:0000259" key="1">
    <source>
        <dbReference type="PROSITE" id="PS50106"/>
    </source>
</evidence>
<dbReference type="PANTHER" id="PTHR43265">
    <property type="entry name" value="ESTERASE ESTD"/>
    <property type="match status" value="1"/>
</dbReference>
<dbReference type="Gene3D" id="3.40.50.1820">
    <property type="entry name" value="alpha/beta hydrolase"/>
    <property type="match status" value="1"/>
</dbReference>
<dbReference type="GO" id="GO:0052689">
    <property type="term" value="F:carboxylic ester hydrolase activity"/>
    <property type="evidence" value="ECO:0007669"/>
    <property type="project" value="TreeGrafter"/>
</dbReference>
<accession>A0A6N9NMB5</accession>
<sequence>MKIIITLIGITLLSSCLWAQETGLKRRAALGLRLSQVNDSIARANGLDETKGVYVSNVLKGTTADKVGIKEADIITQLNGININSTQDIVTEIGQYRNGDKLKVVIYRNGKRLVAKGIAHARPMEQSDLAEVVYSSVSYKGNQLRTILHHPKGKEKAPVVFFIQGYPCQSIDLAYSSQQPTRKLIDDWVAAGYAVYRIEKPGMGDSKSEKNCFDINFLEEVEVFRNGYMDLQNKPQIDADNIFLFGHSIGGIVAPLIASEFNPKGVMTYGTLVNTWFEYMQELTRVQGLYFNRSDIEIEADIRNATPFWYEMLVAQKSNEEILQNVEIYKLLEQEGTLENFKNGQFIHRHYTYWVSIQNLVLSMEWAKVKSKVLALYGEFDIEALNPDHIYAIERIVNRHHPNLAKAKVIKNADHGFVRFKSMDEKIEVMNMGQYWDYMANHYHKGIGETTINWMSQLK</sequence>
<proteinExistence type="predicted"/>
<organism evidence="2 3">
    <name type="scientific">Acidiluteibacter ferrifornacis</name>
    <dbReference type="NCBI Taxonomy" id="2692424"/>
    <lineage>
        <taxon>Bacteria</taxon>
        <taxon>Pseudomonadati</taxon>
        <taxon>Bacteroidota</taxon>
        <taxon>Flavobacteriia</taxon>
        <taxon>Flavobacteriales</taxon>
        <taxon>Cryomorphaceae</taxon>
        <taxon>Acidiluteibacter</taxon>
    </lineage>
</organism>
<name>A0A6N9NMB5_9FLAO</name>
<dbReference type="Gene3D" id="2.30.42.10">
    <property type="match status" value="1"/>
</dbReference>
<dbReference type="Proteomes" id="UP000470771">
    <property type="component" value="Unassembled WGS sequence"/>
</dbReference>
<dbReference type="InterPro" id="IPR036034">
    <property type="entry name" value="PDZ_sf"/>
</dbReference>
<dbReference type="SUPFAM" id="SSF53474">
    <property type="entry name" value="alpha/beta-Hydrolases"/>
    <property type="match status" value="1"/>
</dbReference>
<dbReference type="RefSeq" id="WP_160632647.1">
    <property type="nucleotide sequence ID" value="NZ_WWNE01000005.1"/>
</dbReference>
<dbReference type="InterPro" id="IPR053145">
    <property type="entry name" value="AB_hydrolase_Est10"/>
</dbReference>
<reference evidence="2 3" key="1">
    <citation type="submission" date="2019-12" db="EMBL/GenBank/DDBJ databases">
        <authorList>
            <person name="Zhao J."/>
        </authorList>
    </citation>
    <scope>NUCLEOTIDE SEQUENCE [LARGE SCALE GENOMIC DNA]</scope>
    <source>
        <strain evidence="2 3">S-15</strain>
    </source>
</reference>
<dbReference type="EMBL" id="WWNE01000005">
    <property type="protein sequence ID" value="NBG65705.1"/>
    <property type="molecule type" value="Genomic_DNA"/>
</dbReference>
<dbReference type="Pfam" id="PF13180">
    <property type="entry name" value="PDZ_2"/>
    <property type="match status" value="1"/>
</dbReference>
<dbReference type="PROSITE" id="PS50106">
    <property type="entry name" value="PDZ"/>
    <property type="match status" value="1"/>
</dbReference>